<evidence type="ECO:0000313" key="1">
    <source>
        <dbReference type="EMBL" id="MDD1011607.1"/>
    </source>
</evidence>
<dbReference type="Proteomes" id="UP001148185">
    <property type="component" value="Unassembled WGS sequence"/>
</dbReference>
<keyword evidence="2" id="KW-1185">Reference proteome</keyword>
<accession>A0A9X4C7K1</accession>
<organism evidence="1 2">
    <name type="scientific">Pseudomonas shahriarae</name>
    <dbReference type="NCBI Taxonomy" id="2745512"/>
    <lineage>
        <taxon>Bacteria</taxon>
        <taxon>Pseudomonadati</taxon>
        <taxon>Pseudomonadota</taxon>
        <taxon>Gammaproteobacteria</taxon>
        <taxon>Pseudomonadales</taxon>
        <taxon>Pseudomonadaceae</taxon>
        <taxon>Pseudomonas</taxon>
    </lineage>
</organism>
<gene>
    <name evidence="1" type="ORF">M5G27_29540</name>
</gene>
<sequence length="145" mass="15493">MTTKKVFVKSDAKDLLAASDKSVKAILANCSTTIIFAENAGSGKGKSFLPQPSEFDPLAVARTESVFMLQLLEQASGVTLGDEQKQAFFAVLSDLPEGATVLDLLDAILGVPPEQYEPLAPLFKVLQQMQEEGVHAGLFTQHAGK</sequence>
<proteinExistence type="predicted"/>
<dbReference type="RefSeq" id="WP_273878456.1">
    <property type="nucleotide sequence ID" value="NZ_JAMDHA010000054.1"/>
</dbReference>
<reference evidence="1 2" key="1">
    <citation type="submission" date="2022-05" db="EMBL/GenBank/DDBJ databases">
        <title>Novel Pseudomonas spp. Isolated from a Rainbow Trout Aquaculture Facility.</title>
        <authorList>
            <person name="Testerman T."/>
            <person name="Graf J."/>
        </authorList>
    </citation>
    <scope>NUCLEOTIDE SEQUENCE [LARGE SCALE GENOMIC DNA]</scope>
    <source>
        <strain evidence="1 2">ID1042</strain>
    </source>
</reference>
<protein>
    <submittedName>
        <fullName evidence="1">Uncharacterized protein</fullName>
    </submittedName>
</protein>
<name>A0A9X4C7K1_9PSED</name>
<evidence type="ECO:0000313" key="2">
    <source>
        <dbReference type="Proteomes" id="UP001148185"/>
    </source>
</evidence>
<comment type="caution">
    <text evidence="1">The sequence shown here is derived from an EMBL/GenBank/DDBJ whole genome shotgun (WGS) entry which is preliminary data.</text>
</comment>
<dbReference type="AlphaFoldDB" id="A0A9X4C7K1"/>
<dbReference type="EMBL" id="JAMDHA010000054">
    <property type="protein sequence ID" value="MDD1011607.1"/>
    <property type="molecule type" value="Genomic_DNA"/>
</dbReference>